<reference evidence="2" key="1">
    <citation type="journal article" date="2013" name="Nat. Genet.">
        <title>The duck genome and transcriptome provide insight into an avian influenza virus reservoir species.</title>
        <authorList>
            <person name="Huang Y."/>
            <person name="Li Y."/>
            <person name="Burt D.W."/>
            <person name="Chen H."/>
            <person name="Zhang Y."/>
            <person name="Qian W."/>
            <person name="Kim H."/>
            <person name="Gan S."/>
            <person name="Zhao Y."/>
            <person name="Li J."/>
            <person name="Yi K."/>
            <person name="Feng H."/>
            <person name="Zhu P."/>
            <person name="Li B."/>
            <person name="Liu Q."/>
            <person name="Fairley S."/>
            <person name="Magor K.E."/>
            <person name="Du Z."/>
            <person name="Hu X."/>
            <person name="Goodman L."/>
            <person name="Tafer H."/>
            <person name="Vignal A."/>
            <person name="Lee T."/>
            <person name="Kim K.W."/>
            <person name="Sheng Z."/>
            <person name="An Y."/>
            <person name="Searle S."/>
            <person name="Herrero J."/>
            <person name="Groenen M.A."/>
            <person name="Crooijmans R.P."/>
            <person name="Faraut T."/>
            <person name="Cai Q."/>
            <person name="Webster R.G."/>
            <person name="Aldridge J.R."/>
            <person name="Warren W.C."/>
            <person name="Bartschat S."/>
            <person name="Kehr S."/>
            <person name="Marz M."/>
            <person name="Stadler P.F."/>
            <person name="Smith J."/>
            <person name="Kraus R.H."/>
            <person name="Zhao Y."/>
            <person name="Ren L."/>
            <person name="Fei J."/>
            <person name="Morisson M."/>
            <person name="Kaiser P."/>
            <person name="Griffin D.K."/>
            <person name="Rao M."/>
            <person name="Pitel F."/>
            <person name="Wang J."/>
            <person name="Li N."/>
        </authorList>
    </citation>
    <scope>NUCLEOTIDE SEQUENCE [LARGE SCALE GENOMIC DNA]</scope>
</reference>
<protein>
    <submittedName>
        <fullName evidence="1">Uncharacterized protein</fullName>
    </submittedName>
</protein>
<organism evidence="1 2">
    <name type="scientific">Anas platyrhynchos</name>
    <name type="common">Mallard</name>
    <name type="synonym">Anas boschas</name>
    <dbReference type="NCBI Taxonomy" id="8839"/>
    <lineage>
        <taxon>Eukaryota</taxon>
        <taxon>Metazoa</taxon>
        <taxon>Chordata</taxon>
        <taxon>Craniata</taxon>
        <taxon>Vertebrata</taxon>
        <taxon>Euteleostomi</taxon>
        <taxon>Archelosauria</taxon>
        <taxon>Archosauria</taxon>
        <taxon>Dinosauria</taxon>
        <taxon>Saurischia</taxon>
        <taxon>Theropoda</taxon>
        <taxon>Coelurosauria</taxon>
        <taxon>Aves</taxon>
        <taxon>Neognathae</taxon>
        <taxon>Galloanserae</taxon>
        <taxon>Anseriformes</taxon>
        <taxon>Anatidae</taxon>
        <taxon>Anatinae</taxon>
        <taxon>Anas</taxon>
    </lineage>
</organism>
<name>R0M894_ANAPL</name>
<dbReference type="AlphaFoldDB" id="R0M894"/>
<evidence type="ECO:0000313" key="2">
    <source>
        <dbReference type="Proteomes" id="UP000296049"/>
    </source>
</evidence>
<keyword evidence="2" id="KW-1185">Reference proteome</keyword>
<sequence>MSSHVLSGINELELKTCEQDIYTRMPTGPREGTGLLGGIVGLCKVFGIKPGPFGMKPGPLGIKPRPSVGRGAAGLRRGFLCTPVLVVVWVAEIMPPSLPDGKNRHICVKHRETSNITTRDVAVLVIVPMQLHRQGKSQTSILGKHVAGFRERVTMKDRSGLNLQQDDIYEMKLSMSGFVILKMKLFIDCPAEGHSHAACMSDKLKSYESLEQLTGHMYADVTGGQQHRLEARSAVDEQLGGVQSCWLAYGADISTAAEDC</sequence>
<accession>R0M894</accession>
<evidence type="ECO:0000313" key="1">
    <source>
        <dbReference type="EMBL" id="EOB08933.1"/>
    </source>
</evidence>
<dbReference type="Proteomes" id="UP000296049">
    <property type="component" value="Unassembled WGS sequence"/>
</dbReference>
<proteinExistence type="predicted"/>
<dbReference type="EMBL" id="KB742406">
    <property type="protein sequence ID" value="EOB08933.1"/>
    <property type="molecule type" value="Genomic_DNA"/>
</dbReference>
<gene>
    <name evidence="1" type="ORF">Anapl_07389</name>
</gene>